<protein>
    <recommendedName>
        <fullName evidence="3 12">Flagellar biosynthetic protein FlhB</fullName>
    </recommendedName>
</protein>
<proteinExistence type="inferred from homology"/>
<dbReference type="SUPFAM" id="SSF160544">
    <property type="entry name" value="EscU C-terminal domain-like"/>
    <property type="match status" value="1"/>
</dbReference>
<dbReference type="EMBL" id="QOQW01000041">
    <property type="protein sequence ID" value="RCK75265.1"/>
    <property type="molecule type" value="Genomic_DNA"/>
</dbReference>
<evidence type="ECO:0000256" key="9">
    <source>
        <dbReference type="ARBA" id="ARBA00022989"/>
    </source>
</evidence>
<reference evidence="13 14" key="1">
    <citation type="submission" date="2018-05" db="EMBL/GenBank/DDBJ databases">
        <title>A metagenomic window into the 2 km-deep terrestrial subsurface aquifer revealed taxonomically and functionally diverse microbial community comprising novel uncultured bacterial lineages.</title>
        <authorList>
            <person name="Kadnikov V.V."/>
            <person name="Mardanov A.V."/>
            <person name="Beletsky A.V."/>
            <person name="Banks D."/>
            <person name="Pimenov N.V."/>
            <person name="Frank Y.A."/>
            <person name="Karnachuk O.V."/>
            <person name="Ravin N.V."/>
        </authorList>
    </citation>
    <scope>NUCLEOTIDE SEQUENCE [LARGE SCALE GENOMIC DNA]</scope>
    <source>
        <strain evidence="13">BY5</strain>
    </source>
</reference>
<name>A0A367ZAW1_9BACT</name>
<keyword evidence="6 12" id="KW-0812">Transmembrane</keyword>
<comment type="caution">
    <text evidence="13">The sequence shown here is derived from an EMBL/GenBank/DDBJ whole genome shotgun (WGS) entry which is preliminary data.</text>
</comment>
<feature type="transmembrane region" description="Helical" evidence="12">
    <location>
        <begin position="166"/>
        <end position="187"/>
    </location>
</feature>
<dbReference type="Gene3D" id="3.40.1690.10">
    <property type="entry name" value="secretion proteins EscU"/>
    <property type="match status" value="1"/>
</dbReference>
<evidence type="ECO:0000256" key="1">
    <source>
        <dbReference type="ARBA" id="ARBA00004651"/>
    </source>
</evidence>
<comment type="similarity">
    <text evidence="2 12">Belongs to the type III secretion exporter family.</text>
</comment>
<evidence type="ECO:0000313" key="13">
    <source>
        <dbReference type="EMBL" id="RCK75265.1"/>
    </source>
</evidence>
<gene>
    <name evidence="12" type="primary">flhB</name>
    <name evidence="13" type="ORF">OZSIB_4349</name>
</gene>
<dbReference type="GO" id="GO:0044780">
    <property type="term" value="P:bacterial-type flagellum assembly"/>
    <property type="evidence" value="ECO:0007669"/>
    <property type="project" value="InterPro"/>
</dbReference>
<dbReference type="NCBIfam" id="TIGR00328">
    <property type="entry name" value="flhB"/>
    <property type="match status" value="1"/>
</dbReference>
<dbReference type="InterPro" id="IPR006136">
    <property type="entry name" value="FlhB"/>
</dbReference>
<comment type="subcellular location">
    <subcellularLocation>
        <location evidence="1">Cell membrane</location>
        <topology evidence="1">Multi-pass membrane protein</topology>
    </subcellularLocation>
</comment>
<dbReference type="AlphaFoldDB" id="A0A367ZAW1"/>
<dbReference type="Pfam" id="PF01312">
    <property type="entry name" value="Bac_export_2"/>
    <property type="match status" value="1"/>
</dbReference>
<evidence type="ECO:0000256" key="7">
    <source>
        <dbReference type="ARBA" id="ARBA00022795"/>
    </source>
</evidence>
<organism evidence="13 14">
    <name type="scientific">Candidatus Ozemobacter sibiricus</name>
    <dbReference type="NCBI Taxonomy" id="2268124"/>
    <lineage>
        <taxon>Bacteria</taxon>
        <taxon>Candidatus Ozemobacteria</taxon>
        <taxon>Candidatus Ozemobacterales</taxon>
        <taxon>Candidatus Ozemobacteraceae</taxon>
        <taxon>Candidatus Ozemobacter</taxon>
    </lineage>
</organism>
<dbReference type="GO" id="GO:0005886">
    <property type="term" value="C:plasma membrane"/>
    <property type="evidence" value="ECO:0007669"/>
    <property type="project" value="UniProtKB-SubCell"/>
</dbReference>
<keyword evidence="9 12" id="KW-1133">Transmembrane helix</keyword>
<evidence type="ECO:0000256" key="6">
    <source>
        <dbReference type="ARBA" id="ARBA00022692"/>
    </source>
</evidence>
<keyword evidence="10 12" id="KW-0472">Membrane</keyword>
<comment type="caution">
    <text evidence="12">Lacks conserved residue(s) required for the propagation of feature annotation.</text>
</comment>
<keyword evidence="4 12" id="KW-0813">Transport</keyword>
<evidence type="ECO:0000313" key="14">
    <source>
        <dbReference type="Proteomes" id="UP000252355"/>
    </source>
</evidence>
<keyword evidence="13" id="KW-0969">Cilium</keyword>
<dbReference type="PRINTS" id="PR00950">
    <property type="entry name" value="TYPE3IMSPROT"/>
</dbReference>
<dbReference type="Proteomes" id="UP000252355">
    <property type="component" value="Unassembled WGS sequence"/>
</dbReference>
<dbReference type="Gene3D" id="6.10.250.2080">
    <property type="match status" value="1"/>
</dbReference>
<evidence type="ECO:0000256" key="2">
    <source>
        <dbReference type="ARBA" id="ARBA00010690"/>
    </source>
</evidence>
<keyword evidence="7 12" id="KW-1005">Bacterial flagellum biogenesis</keyword>
<dbReference type="InterPro" id="IPR029025">
    <property type="entry name" value="T3SS_substrate_exporter_C"/>
</dbReference>
<dbReference type="PANTHER" id="PTHR30531">
    <property type="entry name" value="FLAGELLAR BIOSYNTHETIC PROTEIN FLHB"/>
    <property type="match status" value="1"/>
</dbReference>
<dbReference type="PANTHER" id="PTHR30531:SF12">
    <property type="entry name" value="FLAGELLAR BIOSYNTHETIC PROTEIN FLHB"/>
    <property type="match status" value="1"/>
</dbReference>
<keyword evidence="8 12" id="KW-0653">Protein transport</keyword>
<sequence>MIVCAEHALRLPWPPPPPRRLQIVHRPLDLQMFAGEKTEPATEKRREEARQRGNIAKSQDLDSVIVLLAGFLALRYFGPTAVAIIGDYFRYALSSSLTMELTSGNTLILLSQMLVVMARCLAPIFATVILAAVIANVLQVGFLLTFEPLMPDLERLNPIAGLQNLFSWKAVAELVKSVFKILVVAYIPYATLRDEMPTFIRLIQLEPLAGMIVLGRILFTMAVKIILVLLVVAVGDYWFQWWRHEEELKMSKEDIKEEYKQREGDPKVKAKIRERQRKLATTRMMAEVPKATVVVTNPIHIAVALRYTQGEAGAPRVVAMGTDLIAEKIKEIARQHGVPIIENKPLAQALHRMVDVGDEIPRELFEAVATILAQVYRMRQQAA</sequence>
<keyword evidence="13" id="KW-0282">Flagellum</keyword>
<keyword evidence="11 12" id="KW-1006">Bacterial flagellum protein export</keyword>
<evidence type="ECO:0000256" key="5">
    <source>
        <dbReference type="ARBA" id="ARBA00022475"/>
    </source>
</evidence>
<dbReference type="GO" id="GO:0009306">
    <property type="term" value="P:protein secretion"/>
    <property type="evidence" value="ECO:0007669"/>
    <property type="project" value="InterPro"/>
</dbReference>
<comment type="function">
    <text evidence="12">Required for formation of the rod structure in the basal body of the flagellar apparatus. Together with FliI and FliH, may constitute the export apparatus of flagellin.</text>
</comment>
<evidence type="ECO:0000256" key="4">
    <source>
        <dbReference type="ARBA" id="ARBA00022448"/>
    </source>
</evidence>
<keyword evidence="13" id="KW-0966">Cell projection</keyword>
<dbReference type="InterPro" id="IPR006135">
    <property type="entry name" value="T3SS_substrate_exporter"/>
</dbReference>
<evidence type="ECO:0000256" key="11">
    <source>
        <dbReference type="ARBA" id="ARBA00023225"/>
    </source>
</evidence>
<accession>A0A367ZAW1</accession>
<evidence type="ECO:0000256" key="3">
    <source>
        <dbReference type="ARBA" id="ARBA00021622"/>
    </source>
</evidence>
<evidence type="ECO:0000256" key="10">
    <source>
        <dbReference type="ARBA" id="ARBA00023136"/>
    </source>
</evidence>
<feature type="transmembrane region" description="Helical" evidence="12">
    <location>
        <begin position="64"/>
        <end position="85"/>
    </location>
</feature>
<evidence type="ECO:0000256" key="12">
    <source>
        <dbReference type="RuleBase" id="RU364091"/>
    </source>
</evidence>
<evidence type="ECO:0000256" key="8">
    <source>
        <dbReference type="ARBA" id="ARBA00022927"/>
    </source>
</evidence>
<keyword evidence="5 12" id="KW-1003">Cell membrane</keyword>
<feature type="transmembrane region" description="Helical" evidence="12">
    <location>
        <begin position="122"/>
        <end position="146"/>
    </location>
</feature>